<gene>
    <name evidence="2" type="ORF">AVDCRST_MAG19-4353</name>
</gene>
<feature type="non-terminal residue" evidence="2">
    <location>
        <position position="1"/>
    </location>
</feature>
<name>A0A6J4VPB3_9BACT</name>
<feature type="compositionally biased region" description="Basic residues" evidence="1">
    <location>
        <begin position="157"/>
        <end position="172"/>
    </location>
</feature>
<feature type="compositionally biased region" description="Low complexity" evidence="1">
    <location>
        <begin position="96"/>
        <end position="119"/>
    </location>
</feature>
<accession>A0A6J4VPB3</accession>
<dbReference type="EMBL" id="CADCWL010000243">
    <property type="protein sequence ID" value="CAA9583816.1"/>
    <property type="molecule type" value="Genomic_DNA"/>
</dbReference>
<feature type="compositionally biased region" description="Basic residues" evidence="1">
    <location>
        <begin position="281"/>
        <end position="294"/>
    </location>
</feature>
<reference evidence="2" key="1">
    <citation type="submission" date="2020-02" db="EMBL/GenBank/DDBJ databases">
        <authorList>
            <person name="Meier V. D."/>
        </authorList>
    </citation>
    <scope>NUCLEOTIDE SEQUENCE</scope>
    <source>
        <strain evidence="2">AVDCRST_MAG19</strain>
    </source>
</reference>
<feature type="compositionally biased region" description="Basic and acidic residues" evidence="1">
    <location>
        <begin position="223"/>
        <end position="233"/>
    </location>
</feature>
<organism evidence="2">
    <name type="scientific">uncultured Thermomicrobiales bacterium</name>
    <dbReference type="NCBI Taxonomy" id="1645740"/>
    <lineage>
        <taxon>Bacteria</taxon>
        <taxon>Pseudomonadati</taxon>
        <taxon>Thermomicrobiota</taxon>
        <taxon>Thermomicrobia</taxon>
        <taxon>Thermomicrobiales</taxon>
        <taxon>environmental samples</taxon>
    </lineage>
</organism>
<dbReference type="AlphaFoldDB" id="A0A6J4VPB3"/>
<sequence length="381" mass="41599">APGCAERKGLRRSTSHPCTSRWTRCSGRRREPPLPGPSRPVAAADRRCRRPGCRRPRRRAAPRRLLHRQSPGLAGGAGARPRWRDRPGRDGRGVRARAAGLAPGRPGDPGAPALRAAGLPGDGPDGDAPPDDGVPAGRRSPRRAPTERGSNGPEAGRRRRLRPDRRAVRRVGRGRERPARRPPRAPGGAPPRGRGGAGAGLRHGRVVDRAPRPALRRHRRRHLPPEHRPRPAERAGGNVPARRHGDRPLPGRELRRGHGLLYDRPSAAGGAWRAPAEHRRLAPPRRPARRHHGGGGRAGRCRAGLARRADVLQPPRRRDQPAARPRRGAPPPLRPRGDDRRGRGSRAVPLGGRGEAGRGRRAGRRRCTDRPSRQPRSRLVV</sequence>
<evidence type="ECO:0000256" key="1">
    <source>
        <dbReference type="SAM" id="MobiDB-lite"/>
    </source>
</evidence>
<protein>
    <submittedName>
        <fullName evidence="2">Uncharacterized protein</fullName>
    </submittedName>
</protein>
<evidence type="ECO:0000313" key="2">
    <source>
        <dbReference type="EMBL" id="CAA9583816.1"/>
    </source>
</evidence>
<feature type="region of interest" description="Disordered" evidence="1">
    <location>
        <begin position="1"/>
        <end position="381"/>
    </location>
</feature>
<feature type="compositionally biased region" description="Basic and acidic residues" evidence="1">
    <location>
        <begin position="82"/>
        <end position="93"/>
    </location>
</feature>
<feature type="non-terminal residue" evidence="2">
    <location>
        <position position="381"/>
    </location>
</feature>
<feature type="compositionally biased region" description="Basic and acidic residues" evidence="1">
    <location>
        <begin position="246"/>
        <end position="256"/>
    </location>
</feature>
<feature type="compositionally biased region" description="Basic residues" evidence="1">
    <location>
        <begin position="47"/>
        <end position="67"/>
    </location>
</feature>
<proteinExistence type="predicted"/>